<comment type="caution">
    <text evidence="2">The sequence shown here is derived from an EMBL/GenBank/DDBJ whole genome shotgun (WGS) entry which is preliminary data.</text>
</comment>
<dbReference type="InterPro" id="IPR038305">
    <property type="entry name" value="HeLo_sf"/>
</dbReference>
<dbReference type="PANTHER" id="PTHR37542">
    <property type="entry name" value="HELO DOMAIN-CONTAINING PROTEIN-RELATED"/>
    <property type="match status" value="1"/>
</dbReference>
<dbReference type="InterPro" id="IPR029498">
    <property type="entry name" value="HeLo_dom"/>
</dbReference>
<evidence type="ECO:0000313" key="2">
    <source>
        <dbReference type="EMBL" id="RCI16814.1"/>
    </source>
</evidence>
<protein>
    <recommendedName>
        <fullName evidence="1">Protein kinase domain-containing protein</fullName>
    </recommendedName>
</protein>
<evidence type="ECO:0000313" key="3">
    <source>
        <dbReference type="Proteomes" id="UP000253664"/>
    </source>
</evidence>
<dbReference type="Proteomes" id="UP000253664">
    <property type="component" value="Unassembled WGS sequence"/>
</dbReference>
<reference evidence="2 3" key="1">
    <citation type="journal article" date="2015" name="BMC Genomics">
        <title>Insights from the genome of Ophiocordyceps polyrhachis-furcata to pathogenicity and host specificity in insect fungi.</title>
        <authorList>
            <person name="Wichadakul D."/>
            <person name="Kobmoo N."/>
            <person name="Ingsriswang S."/>
            <person name="Tangphatsornruang S."/>
            <person name="Chantasingh D."/>
            <person name="Luangsa-ard J.J."/>
            <person name="Eurwilaichitr L."/>
        </authorList>
    </citation>
    <scope>NUCLEOTIDE SEQUENCE [LARGE SCALE GENOMIC DNA]</scope>
    <source>
        <strain evidence="2 3">BCC 54312</strain>
    </source>
</reference>
<dbReference type="Pfam" id="PF14479">
    <property type="entry name" value="HeLo"/>
    <property type="match status" value="1"/>
</dbReference>
<dbReference type="GO" id="GO:0004672">
    <property type="term" value="F:protein kinase activity"/>
    <property type="evidence" value="ECO:0007669"/>
    <property type="project" value="InterPro"/>
</dbReference>
<dbReference type="Gene3D" id="1.20.120.1020">
    <property type="entry name" value="Prion-inhibition and propagation, HeLo domain"/>
    <property type="match status" value="1"/>
</dbReference>
<accession>A0A367LQS5</accession>
<dbReference type="InterPro" id="IPR011009">
    <property type="entry name" value="Kinase-like_dom_sf"/>
</dbReference>
<feature type="domain" description="Protein kinase" evidence="1">
    <location>
        <begin position="310"/>
        <end position="629"/>
    </location>
</feature>
<proteinExistence type="predicted"/>
<dbReference type="Gene3D" id="1.10.510.10">
    <property type="entry name" value="Transferase(Phosphotransferase) domain 1"/>
    <property type="match status" value="1"/>
</dbReference>
<dbReference type="AlphaFoldDB" id="A0A367LQS5"/>
<keyword evidence="3" id="KW-1185">Reference proteome</keyword>
<dbReference type="OrthoDB" id="1911848at2759"/>
<dbReference type="PANTHER" id="PTHR37542:SF1">
    <property type="entry name" value="PRION-INHIBITION AND PROPAGATION HELO DOMAIN-CONTAINING PROTEIN"/>
    <property type="match status" value="1"/>
</dbReference>
<dbReference type="InterPro" id="IPR000719">
    <property type="entry name" value="Prot_kinase_dom"/>
</dbReference>
<dbReference type="InterPro" id="IPR056002">
    <property type="entry name" value="DUF7580"/>
</dbReference>
<dbReference type="EMBL" id="LKCN02000001">
    <property type="protein sequence ID" value="RCI16814.1"/>
    <property type="molecule type" value="Genomic_DNA"/>
</dbReference>
<gene>
    <name evidence="2" type="ORF">L249_2948</name>
</gene>
<name>A0A367LQS5_9HYPO</name>
<dbReference type="STRING" id="1330021.A0A367LQS5"/>
<dbReference type="GO" id="GO:0005524">
    <property type="term" value="F:ATP binding"/>
    <property type="evidence" value="ECO:0007669"/>
    <property type="project" value="InterPro"/>
</dbReference>
<dbReference type="Pfam" id="PF24476">
    <property type="entry name" value="DUF7580"/>
    <property type="match status" value="1"/>
</dbReference>
<organism evidence="2 3">
    <name type="scientific">Ophiocordyceps polyrhachis-furcata BCC 54312</name>
    <dbReference type="NCBI Taxonomy" id="1330021"/>
    <lineage>
        <taxon>Eukaryota</taxon>
        <taxon>Fungi</taxon>
        <taxon>Dikarya</taxon>
        <taxon>Ascomycota</taxon>
        <taxon>Pezizomycotina</taxon>
        <taxon>Sordariomycetes</taxon>
        <taxon>Hypocreomycetidae</taxon>
        <taxon>Hypocreales</taxon>
        <taxon>Ophiocordycipitaceae</taxon>
        <taxon>Ophiocordyceps</taxon>
    </lineage>
</organism>
<dbReference type="PROSITE" id="PS50011">
    <property type="entry name" value="PROTEIN_KINASE_DOM"/>
    <property type="match status" value="1"/>
</dbReference>
<evidence type="ECO:0000259" key="1">
    <source>
        <dbReference type="PROSITE" id="PS50011"/>
    </source>
</evidence>
<dbReference type="SUPFAM" id="SSF56112">
    <property type="entry name" value="Protein kinase-like (PK-like)"/>
    <property type="match status" value="1"/>
</dbReference>
<sequence length="629" mass="70823">MDPISVGGLAIGVASLGLQVYTGCIQGTYLNLRLRMEQQRLFAWSETSGLLDLDADNQDRILNSNLFSLHRQTILDLLVQVRCLFDDFTAHQRRHQNLSVERGDDDLLTAPERDARQANFPMSDRKRDFIRKAMERLRHKSQGGWLRLRWASFDKEAFERLLAKFTALNDEMTDLLDHSLQLEIRHTVQHTNRSVLLLHRKIADLGHLVLALKSQLDASGPTAAASPASTVRREAAVNALLQLTELAKFKAFNETIDPKAGAPTHIDVATAQSLQLASPDLPRHLRLDRHRIELDPAVDGQETPRCEAVLTTTTLDGGGETRKRVWIEWKNYDDAGIHPDSLSKEDIVDRVRKLACLLHRSPKPEAFRTPHCLGFFDKAEPDEVEADVDVLDRRLGLVFERPSGDLPPVSLHELLRDVGSRKPRVTERVRLAHALANCLLYLHAVNWLHKGLRSHNVIFFRSHSGDVDLAQPYLSGFDFSRPGGSDEMTDAPADDAEHDLYRHPLTQSNRRGERERSKKSFDVYSLGVILVELAHWRTVDEVLAVDMRRARGNPEMARRVRGRLLDEDSIAAIGAETGWRFEEATRACLTGGAELGLRPGDDETSDEVAEKLSAKYYEGVVKRLGDIVV</sequence>